<evidence type="ECO:0000256" key="5">
    <source>
        <dbReference type="SAM" id="Phobius"/>
    </source>
</evidence>
<name>A0A1H3TS93_9ACTN</name>
<keyword evidence="7" id="KW-1185">Reference proteome</keyword>
<dbReference type="OrthoDB" id="8559716at2"/>
<dbReference type="InterPro" id="IPR000537">
    <property type="entry name" value="UbiA_prenyltransferase"/>
</dbReference>
<feature type="transmembrane region" description="Helical" evidence="5">
    <location>
        <begin position="57"/>
        <end position="79"/>
    </location>
</feature>
<dbReference type="GO" id="GO:0016020">
    <property type="term" value="C:membrane"/>
    <property type="evidence" value="ECO:0007669"/>
    <property type="project" value="UniProtKB-SubCell"/>
</dbReference>
<dbReference type="GO" id="GO:0016765">
    <property type="term" value="F:transferase activity, transferring alkyl or aryl (other than methyl) groups"/>
    <property type="evidence" value="ECO:0007669"/>
    <property type="project" value="InterPro"/>
</dbReference>
<evidence type="ECO:0000256" key="4">
    <source>
        <dbReference type="ARBA" id="ARBA00023136"/>
    </source>
</evidence>
<feature type="transmembrane region" description="Helical" evidence="5">
    <location>
        <begin position="30"/>
        <end position="51"/>
    </location>
</feature>
<evidence type="ECO:0000256" key="3">
    <source>
        <dbReference type="ARBA" id="ARBA00022989"/>
    </source>
</evidence>
<dbReference type="InterPro" id="IPR044878">
    <property type="entry name" value="UbiA_sf"/>
</dbReference>
<dbReference type="PANTHER" id="PTHR42723:SF1">
    <property type="entry name" value="CHLOROPHYLL SYNTHASE, CHLOROPLASTIC"/>
    <property type="match status" value="1"/>
</dbReference>
<dbReference type="RefSeq" id="WP_090800074.1">
    <property type="nucleotide sequence ID" value="NZ_BOND01000001.1"/>
</dbReference>
<feature type="transmembrane region" description="Helical" evidence="5">
    <location>
        <begin position="284"/>
        <end position="303"/>
    </location>
</feature>
<sequence length="306" mass="32557">MSIAVEVPTRNTPHRSTAGRWPVLRLTRPWFWPLSWAGALFGAVVATGDWLPARGSVPATAAAVLVLGPLVWAWVFALNDLHDLPSDRRNPRKATAPLVTGQLTPADLRRCARWSAIAAVAAATVAGPTFLAGTAAVLLLGWLYSVPPVRLKTRPGVDVAVNAVVVGVLGPLAGWSLHRPVLDYPPVLVALGLLLAAALYLPTTVIDHVADREAGYTTTAVRWSASTCYRAGLTSWAAANALWLTCCHLDVFVERDSWLVQTIAAPLLVAVYAVLTRRPSIPRLAVVATAFAVPATDFLLAYSSTG</sequence>
<feature type="transmembrane region" description="Helical" evidence="5">
    <location>
        <begin position="116"/>
        <end position="144"/>
    </location>
</feature>
<dbReference type="Gene3D" id="1.10.357.140">
    <property type="entry name" value="UbiA prenyltransferase"/>
    <property type="match status" value="1"/>
</dbReference>
<evidence type="ECO:0000256" key="2">
    <source>
        <dbReference type="ARBA" id="ARBA00022692"/>
    </source>
</evidence>
<dbReference type="InterPro" id="IPR050475">
    <property type="entry name" value="Prenyltransferase_related"/>
</dbReference>
<keyword evidence="4 5" id="KW-0472">Membrane</keyword>
<feature type="transmembrane region" description="Helical" evidence="5">
    <location>
        <begin position="184"/>
        <end position="201"/>
    </location>
</feature>
<dbReference type="Pfam" id="PF01040">
    <property type="entry name" value="UbiA"/>
    <property type="match status" value="1"/>
</dbReference>
<dbReference type="PANTHER" id="PTHR42723">
    <property type="entry name" value="CHLOROPHYLL SYNTHASE"/>
    <property type="match status" value="1"/>
</dbReference>
<keyword evidence="2 5" id="KW-0812">Transmembrane</keyword>
<proteinExistence type="predicted"/>
<dbReference type="Proteomes" id="UP000199632">
    <property type="component" value="Unassembled WGS sequence"/>
</dbReference>
<evidence type="ECO:0000256" key="1">
    <source>
        <dbReference type="ARBA" id="ARBA00004141"/>
    </source>
</evidence>
<protein>
    <submittedName>
        <fullName evidence="6">Chlorophyll synthase</fullName>
    </submittedName>
</protein>
<dbReference type="AlphaFoldDB" id="A0A1H3TS93"/>
<dbReference type="STRING" id="137265.SAMN05421684_6167"/>
<dbReference type="EMBL" id="FNQB01000003">
    <property type="protein sequence ID" value="SDZ52189.1"/>
    <property type="molecule type" value="Genomic_DNA"/>
</dbReference>
<evidence type="ECO:0000313" key="6">
    <source>
        <dbReference type="EMBL" id="SDZ52189.1"/>
    </source>
</evidence>
<keyword evidence="3 5" id="KW-1133">Transmembrane helix</keyword>
<organism evidence="6 7">
    <name type="scientific">Asanoa ishikariensis</name>
    <dbReference type="NCBI Taxonomy" id="137265"/>
    <lineage>
        <taxon>Bacteria</taxon>
        <taxon>Bacillati</taxon>
        <taxon>Actinomycetota</taxon>
        <taxon>Actinomycetes</taxon>
        <taxon>Micromonosporales</taxon>
        <taxon>Micromonosporaceae</taxon>
        <taxon>Asanoa</taxon>
    </lineage>
</organism>
<feature type="transmembrane region" description="Helical" evidence="5">
    <location>
        <begin position="258"/>
        <end position="275"/>
    </location>
</feature>
<comment type="subcellular location">
    <subcellularLocation>
        <location evidence="1">Membrane</location>
        <topology evidence="1">Multi-pass membrane protein</topology>
    </subcellularLocation>
</comment>
<evidence type="ECO:0000313" key="7">
    <source>
        <dbReference type="Proteomes" id="UP000199632"/>
    </source>
</evidence>
<reference evidence="7" key="1">
    <citation type="submission" date="2016-10" db="EMBL/GenBank/DDBJ databases">
        <authorList>
            <person name="Varghese N."/>
            <person name="Submissions S."/>
        </authorList>
    </citation>
    <scope>NUCLEOTIDE SEQUENCE [LARGE SCALE GENOMIC DNA]</scope>
    <source>
        <strain evidence="7">DSM 44718</strain>
    </source>
</reference>
<feature type="transmembrane region" description="Helical" evidence="5">
    <location>
        <begin position="159"/>
        <end position="177"/>
    </location>
</feature>
<gene>
    <name evidence="6" type="ORF">SAMN05421684_6167</name>
</gene>
<accession>A0A1H3TS93</accession>